<accession>A0A8H6H6F0</accession>
<evidence type="ECO:0000256" key="1">
    <source>
        <dbReference type="SAM" id="MobiDB-lite"/>
    </source>
</evidence>
<protein>
    <submittedName>
        <fullName evidence="2">Uncharacterized protein</fullName>
    </submittedName>
</protein>
<proteinExistence type="predicted"/>
<dbReference type="EMBL" id="JACGCI010000264">
    <property type="protein sequence ID" value="KAF6741330.1"/>
    <property type="molecule type" value="Genomic_DNA"/>
</dbReference>
<dbReference type="AlphaFoldDB" id="A0A8H6H6F0"/>
<sequence length="251" mass="28070">MPVPCRLPASKDRRNLKSPSRPLLPNSGAIRLSFLKWDILEAQTRAGLKRVDKLFPYRGGRWSGGQIHRSHSSRVDVTRRKLCTAPPGHEVSSFRMPWLSALDPSCAESPADFNGSVCVGHEDILILRERRLSERYWRIGAAISSTFSPIFGGDLGWMQAPQELYNTSYPGARSKQNMILDISNYGEMLHKKPRNLRLEICITWPSRRDKARNSSDLAIGIPWSGGKSANVPAFSVMTVICSARPTVDRLA</sequence>
<gene>
    <name evidence="2" type="ORF">DFP72DRAFT_862653</name>
</gene>
<evidence type="ECO:0000313" key="2">
    <source>
        <dbReference type="EMBL" id="KAF6741330.1"/>
    </source>
</evidence>
<reference evidence="2 3" key="1">
    <citation type="submission" date="2020-07" db="EMBL/GenBank/DDBJ databases">
        <title>Comparative genomics of pyrophilous fungi reveals a link between fire events and developmental genes.</title>
        <authorList>
            <consortium name="DOE Joint Genome Institute"/>
            <person name="Steindorff A.S."/>
            <person name="Carver A."/>
            <person name="Calhoun S."/>
            <person name="Stillman K."/>
            <person name="Liu H."/>
            <person name="Lipzen A."/>
            <person name="Pangilinan J."/>
            <person name="Labutti K."/>
            <person name="Bruns T.D."/>
            <person name="Grigoriev I.V."/>
        </authorList>
    </citation>
    <scope>NUCLEOTIDE SEQUENCE [LARGE SCALE GENOMIC DNA]</scope>
    <source>
        <strain evidence="2 3">CBS 144469</strain>
    </source>
</reference>
<organism evidence="2 3">
    <name type="scientific">Ephemerocybe angulata</name>
    <dbReference type="NCBI Taxonomy" id="980116"/>
    <lineage>
        <taxon>Eukaryota</taxon>
        <taxon>Fungi</taxon>
        <taxon>Dikarya</taxon>
        <taxon>Basidiomycota</taxon>
        <taxon>Agaricomycotina</taxon>
        <taxon>Agaricomycetes</taxon>
        <taxon>Agaricomycetidae</taxon>
        <taxon>Agaricales</taxon>
        <taxon>Agaricineae</taxon>
        <taxon>Psathyrellaceae</taxon>
        <taxon>Ephemerocybe</taxon>
    </lineage>
</organism>
<name>A0A8H6H6F0_9AGAR</name>
<keyword evidence="3" id="KW-1185">Reference proteome</keyword>
<dbReference type="Proteomes" id="UP000521943">
    <property type="component" value="Unassembled WGS sequence"/>
</dbReference>
<feature type="region of interest" description="Disordered" evidence="1">
    <location>
        <begin position="1"/>
        <end position="22"/>
    </location>
</feature>
<evidence type="ECO:0000313" key="3">
    <source>
        <dbReference type="Proteomes" id="UP000521943"/>
    </source>
</evidence>
<comment type="caution">
    <text evidence="2">The sequence shown here is derived from an EMBL/GenBank/DDBJ whole genome shotgun (WGS) entry which is preliminary data.</text>
</comment>